<evidence type="ECO:0000313" key="2">
    <source>
        <dbReference type="Proteomes" id="UP001589818"/>
    </source>
</evidence>
<gene>
    <name evidence="1" type="ORF">ACFFJ8_36260</name>
</gene>
<comment type="caution">
    <text evidence="1">The sequence shown here is derived from an EMBL/GenBank/DDBJ whole genome shotgun (WGS) entry which is preliminary data.</text>
</comment>
<reference evidence="1 2" key="1">
    <citation type="submission" date="2024-09" db="EMBL/GenBank/DDBJ databases">
        <authorList>
            <person name="Sun Q."/>
            <person name="Mori K."/>
        </authorList>
    </citation>
    <scope>NUCLEOTIDE SEQUENCE [LARGE SCALE GENOMIC DNA]</scope>
    <source>
        <strain evidence="1 2">CCM 4839</strain>
    </source>
</reference>
<accession>A0ABV6JLJ3</accession>
<dbReference type="EMBL" id="JBHLVF010000067">
    <property type="protein sequence ID" value="MFC0396786.1"/>
    <property type="molecule type" value="Genomic_DNA"/>
</dbReference>
<dbReference type="RefSeq" id="WP_204822818.1">
    <property type="nucleotide sequence ID" value="NZ_JANHOF010000035.1"/>
</dbReference>
<sequence length="94" mass="10272">MSRKIVFVLMLIPFLLTVSCTKETSIDIGDALGKAEDTFRQLDGIATTASSFDGKKDVKFRLMVEKGTLTEAEAIVQYSTTAAGLMLSCRFSLK</sequence>
<dbReference type="PROSITE" id="PS51257">
    <property type="entry name" value="PROKAR_LIPOPROTEIN"/>
    <property type="match status" value="1"/>
</dbReference>
<evidence type="ECO:0000313" key="1">
    <source>
        <dbReference type="EMBL" id="MFC0396786.1"/>
    </source>
</evidence>
<keyword evidence="2" id="KW-1185">Reference proteome</keyword>
<name>A0ABV6JLJ3_9BACL</name>
<proteinExistence type="predicted"/>
<organism evidence="1 2">
    <name type="scientific">Paenibacillus mendelii</name>
    <dbReference type="NCBI Taxonomy" id="206163"/>
    <lineage>
        <taxon>Bacteria</taxon>
        <taxon>Bacillati</taxon>
        <taxon>Bacillota</taxon>
        <taxon>Bacilli</taxon>
        <taxon>Bacillales</taxon>
        <taxon>Paenibacillaceae</taxon>
        <taxon>Paenibacillus</taxon>
    </lineage>
</organism>
<protein>
    <submittedName>
        <fullName evidence="1">Uncharacterized protein</fullName>
    </submittedName>
</protein>
<dbReference type="Proteomes" id="UP001589818">
    <property type="component" value="Unassembled WGS sequence"/>
</dbReference>